<evidence type="ECO:0000313" key="2">
    <source>
        <dbReference type="EMBL" id="PPQ33062.1"/>
    </source>
</evidence>
<feature type="transmembrane region" description="Helical" evidence="1">
    <location>
        <begin position="20"/>
        <end position="41"/>
    </location>
</feature>
<dbReference type="CDD" id="cd21471">
    <property type="entry name" value="CrtC-like"/>
    <property type="match status" value="1"/>
</dbReference>
<dbReference type="AlphaFoldDB" id="A0A2S6NEK0"/>
<keyword evidence="1" id="KW-0472">Membrane</keyword>
<reference evidence="2 3" key="1">
    <citation type="journal article" date="2018" name="Arch. Microbiol.">
        <title>New insights into the metabolic potential of the phototrophic purple bacterium Rhodopila globiformis DSM 161(T) from its draft genome sequence and evidence for a vanadium-dependent nitrogenase.</title>
        <authorList>
            <person name="Imhoff J.F."/>
            <person name="Rahn T."/>
            <person name="Kunzel S."/>
            <person name="Neulinger S.C."/>
        </authorList>
    </citation>
    <scope>NUCLEOTIDE SEQUENCE [LARGE SCALE GENOMIC DNA]</scope>
    <source>
        <strain evidence="2 3">DSM 161</strain>
    </source>
</reference>
<evidence type="ECO:0000313" key="3">
    <source>
        <dbReference type="Proteomes" id="UP000239724"/>
    </source>
</evidence>
<keyword evidence="3" id="KW-1185">Reference proteome</keyword>
<accession>A0A2S6NEK0</accession>
<comment type="caution">
    <text evidence="2">The sequence shown here is derived from an EMBL/GenBank/DDBJ whole genome shotgun (WGS) entry which is preliminary data.</text>
</comment>
<dbReference type="OrthoDB" id="5491608at2"/>
<dbReference type="SUPFAM" id="SSF159245">
    <property type="entry name" value="AttH-like"/>
    <property type="match status" value="1"/>
</dbReference>
<sequence>MTPPPGGYIWWYVDALSDDGTYGITLIAFLGSVFSPYYAWARRGGLADPVRHSALNVALYGREKRWTMTERGAGAVQRGADHLAIGPSSLHWDGNALTVQIAEIGMPIPRRVRGTVRLYPSAVETRVQTLDSAGRHRWRPIGPCSRVEVKLEQPGISWSGPAYFDTNWGERPLEDDFVLWDWGRAPLPDGTAVLYDLERRDGPMTLALRYKASGGVEDFEPPQSMELPKTGWRVRRRIGLGSPSVIETLEDTPFYARSILGGEILCQPVTMMHESLDMNRFTMPMVQAMLTCRMPRRG</sequence>
<keyword evidence="1" id="KW-1133">Transmembrane helix</keyword>
<proteinExistence type="predicted"/>
<evidence type="ECO:0000256" key="1">
    <source>
        <dbReference type="SAM" id="Phobius"/>
    </source>
</evidence>
<gene>
    <name evidence="2" type="ORF">CCS01_15205</name>
</gene>
<organism evidence="2 3">
    <name type="scientific">Rhodopila globiformis</name>
    <name type="common">Rhodopseudomonas globiformis</name>
    <dbReference type="NCBI Taxonomy" id="1071"/>
    <lineage>
        <taxon>Bacteria</taxon>
        <taxon>Pseudomonadati</taxon>
        <taxon>Pseudomonadota</taxon>
        <taxon>Alphaproteobacteria</taxon>
        <taxon>Acetobacterales</taxon>
        <taxon>Acetobacteraceae</taxon>
        <taxon>Rhodopila</taxon>
    </lineage>
</organism>
<protein>
    <submittedName>
        <fullName evidence="2">Carotenoid 1,2-hydratase</fullName>
    </submittedName>
</protein>
<dbReference type="EMBL" id="NHRY01000156">
    <property type="protein sequence ID" value="PPQ33062.1"/>
    <property type="molecule type" value="Genomic_DNA"/>
</dbReference>
<dbReference type="Proteomes" id="UP000239724">
    <property type="component" value="Unassembled WGS sequence"/>
</dbReference>
<keyword evidence="1" id="KW-0812">Transmembrane</keyword>
<name>A0A2S6NEK0_RHOGL</name>